<evidence type="ECO:0000313" key="3">
    <source>
        <dbReference type="Proteomes" id="UP000237105"/>
    </source>
</evidence>
<dbReference type="OrthoDB" id="10407991at2759"/>
<keyword evidence="3" id="KW-1185">Reference proteome</keyword>
<protein>
    <submittedName>
        <fullName evidence="2">Uncharacterized protein</fullName>
    </submittedName>
</protein>
<gene>
    <name evidence="2" type="ORF">PanWU01x14_043830</name>
</gene>
<feature type="region of interest" description="Disordered" evidence="1">
    <location>
        <begin position="143"/>
        <end position="170"/>
    </location>
</feature>
<feature type="compositionally biased region" description="Polar residues" evidence="1">
    <location>
        <begin position="160"/>
        <end position="170"/>
    </location>
</feature>
<comment type="caution">
    <text evidence="2">The sequence shown here is derived from an EMBL/GenBank/DDBJ whole genome shotgun (WGS) entry which is preliminary data.</text>
</comment>
<evidence type="ECO:0000256" key="1">
    <source>
        <dbReference type="SAM" id="MobiDB-lite"/>
    </source>
</evidence>
<name>A0A2P5DP12_PARAD</name>
<sequence>MAFFGNIELGGDWGSVACVVEAERNADGVGSSMMVDRSLEQLPENYYLPRVPQTVFSTINTSGISTVQEPPRLDEKEIDVDQSPFESMHSSLPKADVIASISETTPNDAALKGKSKFPDEISRLVKGFKRQTIEVSDTIKHVFKHSKKTTDSTSEKTSSVEITLQPRQQQ</sequence>
<dbReference type="AlphaFoldDB" id="A0A2P5DP12"/>
<organism evidence="2 3">
    <name type="scientific">Parasponia andersonii</name>
    <name type="common">Sponia andersonii</name>
    <dbReference type="NCBI Taxonomy" id="3476"/>
    <lineage>
        <taxon>Eukaryota</taxon>
        <taxon>Viridiplantae</taxon>
        <taxon>Streptophyta</taxon>
        <taxon>Embryophyta</taxon>
        <taxon>Tracheophyta</taxon>
        <taxon>Spermatophyta</taxon>
        <taxon>Magnoliopsida</taxon>
        <taxon>eudicotyledons</taxon>
        <taxon>Gunneridae</taxon>
        <taxon>Pentapetalae</taxon>
        <taxon>rosids</taxon>
        <taxon>fabids</taxon>
        <taxon>Rosales</taxon>
        <taxon>Cannabaceae</taxon>
        <taxon>Parasponia</taxon>
    </lineage>
</organism>
<dbReference type="EMBL" id="JXTB01000025">
    <property type="protein sequence ID" value="PON75031.1"/>
    <property type="molecule type" value="Genomic_DNA"/>
</dbReference>
<accession>A0A2P5DP12</accession>
<dbReference type="Proteomes" id="UP000237105">
    <property type="component" value="Unassembled WGS sequence"/>
</dbReference>
<proteinExistence type="predicted"/>
<reference evidence="3" key="1">
    <citation type="submission" date="2016-06" db="EMBL/GenBank/DDBJ databases">
        <title>Parallel loss of symbiosis genes in relatives of nitrogen-fixing non-legume Parasponia.</title>
        <authorList>
            <person name="Van Velzen R."/>
            <person name="Holmer R."/>
            <person name="Bu F."/>
            <person name="Rutten L."/>
            <person name="Van Zeijl A."/>
            <person name="Liu W."/>
            <person name="Santuari L."/>
            <person name="Cao Q."/>
            <person name="Sharma T."/>
            <person name="Shen D."/>
            <person name="Roswanjaya Y."/>
            <person name="Wardhani T."/>
            <person name="Kalhor M.S."/>
            <person name="Jansen J."/>
            <person name="Van den Hoogen J."/>
            <person name="Gungor B."/>
            <person name="Hartog M."/>
            <person name="Hontelez J."/>
            <person name="Verver J."/>
            <person name="Yang W.-C."/>
            <person name="Schijlen E."/>
            <person name="Repin R."/>
            <person name="Schilthuizen M."/>
            <person name="Schranz E."/>
            <person name="Heidstra R."/>
            <person name="Miyata K."/>
            <person name="Fedorova E."/>
            <person name="Kohlen W."/>
            <person name="Bisseling T."/>
            <person name="Smit S."/>
            <person name="Geurts R."/>
        </authorList>
    </citation>
    <scope>NUCLEOTIDE SEQUENCE [LARGE SCALE GENOMIC DNA]</scope>
    <source>
        <strain evidence="3">cv. WU1-14</strain>
    </source>
</reference>
<evidence type="ECO:0000313" key="2">
    <source>
        <dbReference type="EMBL" id="PON75031.1"/>
    </source>
</evidence>